<dbReference type="FunFam" id="1.10.45.10:FF:000001">
    <property type="entry name" value="D-lactate dehydrogenase mitochondrial"/>
    <property type="match status" value="1"/>
</dbReference>
<evidence type="ECO:0000256" key="3">
    <source>
        <dbReference type="ARBA" id="ARBA00022630"/>
    </source>
</evidence>
<dbReference type="InterPro" id="IPR004113">
    <property type="entry name" value="FAD-bd_oxidored_4_C"/>
</dbReference>
<dbReference type="Pfam" id="PF01565">
    <property type="entry name" value="FAD_binding_4"/>
    <property type="match status" value="1"/>
</dbReference>
<dbReference type="InterPro" id="IPR006094">
    <property type="entry name" value="Oxid_FAD_bind_N"/>
</dbReference>
<keyword evidence="3" id="KW-0285">Flavoprotein</keyword>
<dbReference type="InterPro" id="IPR051264">
    <property type="entry name" value="FAD-oxidored/transferase_4"/>
</dbReference>
<evidence type="ECO:0000313" key="14">
    <source>
        <dbReference type="Proteomes" id="UP000663870"/>
    </source>
</evidence>
<comment type="catalytic activity">
    <reaction evidence="9">
        <text>(R)-malate + A = oxaloacetate + AH2</text>
        <dbReference type="Rhea" id="RHEA:67460"/>
        <dbReference type="ChEBI" id="CHEBI:13193"/>
        <dbReference type="ChEBI" id="CHEBI:15588"/>
        <dbReference type="ChEBI" id="CHEBI:16452"/>
        <dbReference type="ChEBI" id="CHEBI:17499"/>
    </reaction>
    <physiologicalReaction direction="left-to-right" evidence="9">
        <dbReference type="Rhea" id="RHEA:67461"/>
    </physiologicalReaction>
</comment>
<evidence type="ECO:0000256" key="5">
    <source>
        <dbReference type="ARBA" id="ARBA00023002"/>
    </source>
</evidence>
<dbReference type="Proteomes" id="UP000663854">
    <property type="component" value="Unassembled WGS sequence"/>
</dbReference>
<accession>A0A813MNI2</accession>
<evidence type="ECO:0000313" key="11">
    <source>
        <dbReference type="EMBL" id="CAF0721797.1"/>
    </source>
</evidence>
<dbReference type="FunFam" id="3.30.70.2740:FF:000002">
    <property type="entry name" value="D-2-hydroxyglutarate dehydrogenase mitochondrial"/>
    <property type="match status" value="1"/>
</dbReference>
<keyword evidence="4" id="KW-0274">FAD</keyword>
<protein>
    <recommendedName>
        <fullName evidence="7">D-2-hydroxyglutarate dehydrogenase, mitochondrial</fullName>
        <ecNumber evidence="6">1.1.99.39</ecNumber>
    </recommendedName>
</protein>
<keyword evidence="5" id="KW-0560">Oxidoreductase</keyword>
<dbReference type="InterPro" id="IPR016167">
    <property type="entry name" value="FAD-bd_PCMH_sub1"/>
</dbReference>
<dbReference type="InterPro" id="IPR016166">
    <property type="entry name" value="FAD-bd_PCMH"/>
</dbReference>
<evidence type="ECO:0000313" key="12">
    <source>
        <dbReference type="EMBL" id="CAF0832255.1"/>
    </source>
</evidence>
<dbReference type="FunFam" id="3.30.465.10:FF:000001">
    <property type="entry name" value="D-2-hydroxyglutarate dehydrogenase, mitochondrial"/>
    <property type="match status" value="1"/>
</dbReference>
<dbReference type="Gene3D" id="3.30.43.10">
    <property type="entry name" value="Uridine Diphospho-n-acetylenolpyruvylglucosamine Reductase, domain 2"/>
    <property type="match status" value="1"/>
</dbReference>
<dbReference type="SUPFAM" id="SSF55103">
    <property type="entry name" value="FAD-linked oxidases, C-terminal domain"/>
    <property type="match status" value="1"/>
</dbReference>
<dbReference type="EMBL" id="CAJNOL010000087">
    <property type="protein sequence ID" value="CAF0832255.1"/>
    <property type="molecule type" value="Genomic_DNA"/>
</dbReference>
<dbReference type="GO" id="GO:0005739">
    <property type="term" value="C:mitochondrion"/>
    <property type="evidence" value="ECO:0007669"/>
    <property type="project" value="TreeGrafter"/>
</dbReference>
<name>A0A813MNI2_9BILA</name>
<dbReference type="InterPro" id="IPR036318">
    <property type="entry name" value="FAD-bd_PCMH-like_sf"/>
</dbReference>
<feature type="domain" description="FAD-binding PCMH-type" evidence="10">
    <location>
        <begin position="66"/>
        <end position="245"/>
    </location>
</feature>
<dbReference type="InterPro" id="IPR016164">
    <property type="entry name" value="FAD-linked_Oxase-like_C"/>
</dbReference>
<dbReference type="GO" id="GO:0051990">
    <property type="term" value="F:(R)-2-hydroxyglutarate dehydrogenase activity"/>
    <property type="evidence" value="ECO:0007669"/>
    <property type="project" value="UniProtKB-EC"/>
</dbReference>
<evidence type="ECO:0000256" key="6">
    <source>
        <dbReference type="ARBA" id="ARBA00039003"/>
    </source>
</evidence>
<evidence type="ECO:0000256" key="1">
    <source>
        <dbReference type="ARBA" id="ARBA00001974"/>
    </source>
</evidence>
<evidence type="ECO:0000256" key="7">
    <source>
        <dbReference type="ARBA" id="ARBA00039639"/>
    </source>
</evidence>
<dbReference type="PANTHER" id="PTHR43716">
    <property type="entry name" value="D-2-HYDROXYGLUTARATE DEHYDROGENASE, MITOCHONDRIAL"/>
    <property type="match status" value="1"/>
</dbReference>
<comment type="similarity">
    <text evidence="2">Belongs to the FAD-binding oxidoreductase/transferase type 4 family.</text>
</comment>
<dbReference type="EMBL" id="CAJNOH010000001">
    <property type="protein sequence ID" value="CAF0721797.1"/>
    <property type="molecule type" value="Genomic_DNA"/>
</dbReference>
<dbReference type="EC" id="1.1.99.39" evidence="6"/>
<dbReference type="Gene3D" id="1.10.45.10">
    <property type="entry name" value="Vanillyl-alcohol Oxidase, Chain A, domain 4"/>
    <property type="match status" value="1"/>
</dbReference>
<dbReference type="SUPFAM" id="SSF56176">
    <property type="entry name" value="FAD-binding/transporter-associated domain-like"/>
    <property type="match status" value="1"/>
</dbReference>
<proteinExistence type="inferred from homology"/>
<comment type="cofactor">
    <cofactor evidence="1">
        <name>FAD</name>
        <dbReference type="ChEBI" id="CHEBI:57692"/>
    </cofactor>
</comment>
<dbReference type="AlphaFoldDB" id="A0A813MNI2"/>
<organism evidence="11 13">
    <name type="scientific">Rotaria sordida</name>
    <dbReference type="NCBI Taxonomy" id="392033"/>
    <lineage>
        <taxon>Eukaryota</taxon>
        <taxon>Metazoa</taxon>
        <taxon>Spiralia</taxon>
        <taxon>Gnathifera</taxon>
        <taxon>Rotifera</taxon>
        <taxon>Eurotatoria</taxon>
        <taxon>Bdelloidea</taxon>
        <taxon>Philodinida</taxon>
        <taxon>Philodinidae</taxon>
        <taxon>Rotaria</taxon>
    </lineage>
</organism>
<dbReference type="Gene3D" id="3.30.70.2740">
    <property type="match status" value="1"/>
</dbReference>
<dbReference type="Gene3D" id="3.30.70.2190">
    <property type="match status" value="1"/>
</dbReference>
<dbReference type="Gene3D" id="3.30.465.10">
    <property type="match status" value="1"/>
</dbReference>
<dbReference type="InterPro" id="IPR016171">
    <property type="entry name" value="Vanillyl_alc_oxidase_C-sub2"/>
</dbReference>
<dbReference type="Pfam" id="PF02913">
    <property type="entry name" value="FAD-oxidase_C"/>
    <property type="match status" value="1"/>
</dbReference>
<comment type="function">
    <text evidence="8">Catalyzes the oxidation of D-2-hydroxyglutarate (D-2-HG) to alpha-ketoglutarate. Also catalyzes the oxidation of other D-2-hydroxyacids, such as D-malate (D-MAL) and D-lactate (D-LAC). Exhibits high activities towards D-2-HG and D-MAL but a very weak activity towards D-LAC.</text>
</comment>
<keyword evidence="14" id="KW-1185">Reference proteome</keyword>
<dbReference type="FunFam" id="3.30.43.10:FF:000011">
    <property type="entry name" value="D-lactate dehydrogenase (Cytochrome)"/>
    <property type="match status" value="1"/>
</dbReference>
<evidence type="ECO:0000313" key="13">
    <source>
        <dbReference type="Proteomes" id="UP000663854"/>
    </source>
</evidence>
<dbReference type="Proteomes" id="UP000663870">
    <property type="component" value="Unassembled WGS sequence"/>
</dbReference>
<evidence type="ECO:0000256" key="9">
    <source>
        <dbReference type="ARBA" id="ARBA00049267"/>
    </source>
</evidence>
<comment type="caution">
    <text evidence="11">The sequence shown here is derived from an EMBL/GenBank/DDBJ whole genome shotgun (WGS) entry which is preliminary data.</text>
</comment>
<dbReference type="InterPro" id="IPR016169">
    <property type="entry name" value="FAD-bd_PCMH_sub2"/>
</dbReference>
<evidence type="ECO:0000256" key="4">
    <source>
        <dbReference type="ARBA" id="ARBA00022827"/>
    </source>
</evidence>
<sequence length="496" mass="55315">MWSQIVRRLSTSPLTRVRHPKLRRSPHYATLTDKDISFFERLLPDGRAITNPDDCLPYNIDWIKTCQGQSQLILRPKTVDEVQAILRYCYERQLAVCPQSGNTSLAGGSVPVFDEIVLSLRSLNSIGDFDENSGVLIADAGCILETLNNHVLQLGHTMPLDLGAKGSCLIGGNVATNAGGIRVVRFGSLRSAVLGLEIVLADGSILDCLTSLRKDNTGIDLKQPFIGSEGILGIITRVALVCPSAMSGVGLGFFSSSSFENILSTMRLARKICGETLSAIEFLDESTYNLSLKNLQKINNPIEPNKFYILVETMSSTDEQAKTTLEKLANAALEKEFITDGTLAQDLTQYKDLWSIRERVPEALVSDGYVFKYDFSLPPSRMYKLVEETQKRMKQFSNVRNVTGFGHLGDQNLHLNITVKNGYSDEIKHALEPWLYEWVAKERGSISAEHGLGLHKSKYLQLNKGKQSLELMKRMKNMFDPKCILNPYKVIPYQID</sequence>
<dbReference type="GO" id="GO:0071949">
    <property type="term" value="F:FAD binding"/>
    <property type="evidence" value="ECO:0007669"/>
    <property type="project" value="InterPro"/>
</dbReference>
<dbReference type="PANTHER" id="PTHR43716:SF1">
    <property type="entry name" value="D-2-HYDROXYGLUTARATE DEHYDROGENASE, MITOCHONDRIAL"/>
    <property type="match status" value="1"/>
</dbReference>
<gene>
    <name evidence="12" type="ORF">JXQ802_LOCUS5757</name>
    <name evidence="11" type="ORF">PYM288_LOCUS253</name>
</gene>
<evidence type="ECO:0000256" key="2">
    <source>
        <dbReference type="ARBA" id="ARBA00008000"/>
    </source>
</evidence>
<dbReference type="FunFam" id="3.30.70.2190:FF:000001">
    <property type="entry name" value="D-2-hydroxyglutarate dehydrogenase mitochondrial"/>
    <property type="match status" value="1"/>
</dbReference>
<reference evidence="11" key="1">
    <citation type="submission" date="2021-02" db="EMBL/GenBank/DDBJ databases">
        <authorList>
            <person name="Nowell W R."/>
        </authorList>
    </citation>
    <scope>NUCLEOTIDE SEQUENCE</scope>
</reference>
<evidence type="ECO:0000259" key="10">
    <source>
        <dbReference type="PROSITE" id="PS51387"/>
    </source>
</evidence>
<evidence type="ECO:0000256" key="8">
    <source>
        <dbReference type="ARBA" id="ARBA00045410"/>
    </source>
</evidence>
<dbReference type="PROSITE" id="PS51387">
    <property type="entry name" value="FAD_PCMH"/>
    <property type="match status" value="1"/>
</dbReference>